<dbReference type="AlphaFoldDB" id="A0ABD6GKM7"/>
<feature type="compositionally biased region" description="Gly residues" evidence="1">
    <location>
        <begin position="49"/>
        <end position="60"/>
    </location>
</feature>
<dbReference type="EMBL" id="MBEV02000020">
    <property type="protein sequence ID" value="MUP07867.1"/>
    <property type="molecule type" value="Genomic_DNA"/>
</dbReference>
<evidence type="ECO:0000256" key="1">
    <source>
        <dbReference type="SAM" id="MobiDB-lite"/>
    </source>
</evidence>
<evidence type="ECO:0000313" key="3">
    <source>
        <dbReference type="Proteomes" id="UP000175993"/>
    </source>
</evidence>
<gene>
    <name evidence="2" type="ORF">BBI04_024100</name>
</gene>
<evidence type="ECO:0000313" key="2">
    <source>
        <dbReference type="EMBL" id="MUP07867.1"/>
    </source>
</evidence>
<sequence>MIAVSFALVLLVLLVFIWQRREGLRRVFGSGVMGSAGSNDYPPHTGGCNDTGGDGGSGDC</sequence>
<dbReference type="RefSeq" id="WP_141747319.1">
    <property type="nucleotide sequence ID" value="NZ_CP118262.1"/>
</dbReference>
<proteinExistence type="predicted"/>
<reference evidence="2 3" key="1">
    <citation type="submission" date="2019-11" db="EMBL/GenBank/DDBJ databases">
        <title>Whole-genome sequencing of Allorhizobium vitis.</title>
        <authorList>
            <person name="Gan H.M."/>
            <person name="Savka M.A."/>
        </authorList>
    </citation>
    <scope>NUCLEOTIDE SEQUENCE [LARGE SCALE GENOMIC DNA]</scope>
    <source>
        <strain evidence="2 3">AB4</strain>
    </source>
</reference>
<accession>A0ABD6GKM7</accession>
<organism evidence="2 3">
    <name type="scientific">Agrobacterium vitis</name>
    <name type="common">Rhizobium vitis</name>
    <dbReference type="NCBI Taxonomy" id="373"/>
    <lineage>
        <taxon>Bacteria</taxon>
        <taxon>Pseudomonadati</taxon>
        <taxon>Pseudomonadota</taxon>
        <taxon>Alphaproteobacteria</taxon>
        <taxon>Hyphomicrobiales</taxon>
        <taxon>Rhizobiaceae</taxon>
        <taxon>Rhizobium/Agrobacterium group</taxon>
        <taxon>Agrobacterium</taxon>
    </lineage>
</organism>
<protein>
    <submittedName>
        <fullName evidence="2">Uncharacterized protein</fullName>
    </submittedName>
</protein>
<comment type="caution">
    <text evidence="2">The sequence shown here is derived from an EMBL/GenBank/DDBJ whole genome shotgun (WGS) entry which is preliminary data.</text>
</comment>
<feature type="region of interest" description="Disordered" evidence="1">
    <location>
        <begin position="39"/>
        <end position="60"/>
    </location>
</feature>
<dbReference type="Proteomes" id="UP000175993">
    <property type="component" value="Unassembled WGS sequence"/>
</dbReference>
<name>A0ABD6GKM7_AGRVI</name>